<proteinExistence type="predicted"/>
<feature type="region of interest" description="Disordered" evidence="1">
    <location>
        <begin position="42"/>
        <end position="61"/>
    </location>
</feature>
<feature type="compositionally biased region" description="Pro residues" evidence="1">
    <location>
        <begin position="1"/>
        <end position="15"/>
    </location>
</feature>
<keyword evidence="3" id="KW-1185">Reference proteome</keyword>
<comment type="caution">
    <text evidence="2">The sequence shown here is derived from an EMBL/GenBank/DDBJ whole genome shotgun (WGS) entry which is preliminary data.</text>
</comment>
<organism evidence="2 3">
    <name type="scientific">Limnothrix redekei LRLZ20PSL1</name>
    <dbReference type="NCBI Taxonomy" id="3112953"/>
    <lineage>
        <taxon>Bacteria</taxon>
        <taxon>Bacillati</taxon>
        <taxon>Cyanobacteriota</taxon>
        <taxon>Cyanophyceae</taxon>
        <taxon>Pseudanabaenales</taxon>
        <taxon>Pseudanabaenaceae</taxon>
        <taxon>Limnothrix</taxon>
    </lineage>
</organism>
<accession>A0ABW7CE25</accession>
<dbReference type="RefSeq" id="WP_393015266.1">
    <property type="nucleotide sequence ID" value="NZ_JAZAQF010000090.1"/>
</dbReference>
<evidence type="ECO:0000313" key="2">
    <source>
        <dbReference type="EMBL" id="MFG3819388.1"/>
    </source>
</evidence>
<feature type="region of interest" description="Disordered" evidence="1">
    <location>
        <begin position="1"/>
        <end position="20"/>
    </location>
</feature>
<evidence type="ECO:0000256" key="1">
    <source>
        <dbReference type="SAM" id="MobiDB-lite"/>
    </source>
</evidence>
<sequence length="61" mass="6472">MQPDLPPNSNPPTAPRSPDRLLQATQWIVLGAIALAWVGPAFSPSAEPTSETPKPAIEQGR</sequence>
<name>A0ABW7CE25_9CYAN</name>
<protein>
    <submittedName>
        <fullName evidence="2">Uncharacterized protein</fullName>
    </submittedName>
</protein>
<gene>
    <name evidence="2" type="ORF">VPK24_17210</name>
</gene>
<evidence type="ECO:0000313" key="3">
    <source>
        <dbReference type="Proteomes" id="UP001604335"/>
    </source>
</evidence>
<reference evidence="3" key="1">
    <citation type="journal article" date="2024" name="Algal Res.">
        <title>Biochemical, toxicological and genomic investigation of a high-biomass producing Limnothrix strain isolated from Italian shallow drinking water reservoir.</title>
        <authorList>
            <person name="Simonazzi M."/>
            <person name="Shishido T.K."/>
            <person name="Delbaje E."/>
            <person name="Wahlsten M."/>
            <person name="Fewer D.P."/>
            <person name="Sivonen K."/>
            <person name="Pezzolesi L."/>
            <person name="Pistocchi R."/>
        </authorList>
    </citation>
    <scope>NUCLEOTIDE SEQUENCE [LARGE SCALE GENOMIC DNA]</scope>
    <source>
        <strain evidence="3">LRLZ20PSL1</strain>
    </source>
</reference>
<dbReference type="EMBL" id="JAZAQF010000090">
    <property type="protein sequence ID" value="MFG3819388.1"/>
    <property type="molecule type" value="Genomic_DNA"/>
</dbReference>
<dbReference type="Proteomes" id="UP001604335">
    <property type="component" value="Unassembled WGS sequence"/>
</dbReference>